<evidence type="ECO:0000313" key="10">
    <source>
        <dbReference type="Proteomes" id="UP001595692"/>
    </source>
</evidence>
<dbReference type="PANTHER" id="PTHR19136">
    <property type="entry name" value="MOLYBDENUM COFACTOR GUANYLYLTRANSFERASE"/>
    <property type="match status" value="1"/>
</dbReference>
<keyword evidence="7" id="KW-0501">Molybdenum cofactor biosynthesis</keyword>
<dbReference type="SUPFAM" id="SSF53448">
    <property type="entry name" value="Nucleotide-diphospho-sugar transferases"/>
    <property type="match status" value="1"/>
</dbReference>
<dbReference type="Pfam" id="PF12804">
    <property type="entry name" value="NTP_transf_3"/>
    <property type="match status" value="1"/>
</dbReference>
<dbReference type="InterPro" id="IPR013482">
    <property type="entry name" value="Molybde_CF_guanTrfase"/>
</dbReference>
<evidence type="ECO:0000256" key="7">
    <source>
        <dbReference type="ARBA" id="ARBA00023150"/>
    </source>
</evidence>
<evidence type="ECO:0000313" key="9">
    <source>
        <dbReference type="EMBL" id="MFC3913942.1"/>
    </source>
</evidence>
<dbReference type="GO" id="GO:0016779">
    <property type="term" value="F:nucleotidyltransferase activity"/>
    <property type="evidence" value="ECO:0007669"/>
    <property type="project" value="UniProtKB-KW"/>
</dbReference>
<dbReference type="EMBL" id="JBHSAF010000014">
    <property type="protein sequence ID" value="MFC3913942.1"/>
    <property type="molecule type" value="Genomic_DNA"/>
</dbReference>
<feature type="domain" description="MobA-like NTP transferase" evidence="8">
    <location>
        <begin position="11"/>
        <end position="153"/>
    </location>
</feature>
<keyword evidence="9" id="KW-0548">Nucleotidyltransferase</keyword>
<evidence type="ECO:0000259" key="8">
    <source>
        <dbReference type="Pfam" id="PF12804"/>
    </source>
</evidence>
<evidence type="ECO:0000256" key="3">
    <source>
        <dbReference type="ARBA" id="ARBA00022723"/>
    </source>
</evidence>
<evidence type="ECO:0000256" key="4">
    <source>
        <dbReference type="ARBA" id="ARBA00022741"/>
    </source>
</evidence>
<keyword evidence="5" id="KW-0460">Magnesium</keyword>
<proteinExistence type="predicted"/>
<evidence type="ECO:0000256" key="2">
    <source>
        <dbReference type="ARBA" id="ARBA00022679"/>
    </source>
</evidence>
<keyword evidence="2" id="KW-0808">Transferase</keyword>
<keyword evidence="1" id="KW-0963">Cytoplasm</keyword>
<accession>A0ABV8CP01</accession>
<keyword evidence="10" id="KW-1185">Reference proteome</keyword>
<dbReference type="InterPro" id="IPR025877">
    <property type="entry name" value="MobA-like_NTP_Trfase"/>
</dbReference>
<keyword evidence="3" id="KW-0479">Metal-binding</keyword>
<evidence type="ECO:0000256" key="1">
    <source>
        <dbReference type="ARBA" id="ARBA00022490"/>
    </source>
</evidence>
<keyword evidence="6" id="KW-0342">GTP-binding</keyword>
<organism evidence="9 10">
    <name type="scientific">Pseudaeromonas sharmana</name>
    <dbReference type="NCBI Taxonomy" id="328412"/>
    <lineage>
        <taxon>Bacteria</taxon>
        <taxon>Pseudomonadati</taxon>
        <taxon>Pseudomonadota</taxon>
        <taxon>Gammaproteobacteria</taxon>
        <taxon>Aeromonadales</taxon>
        <taxon>Aeromonadaceae</taxon>
        <taxon>Pseudaeromonas</taxon>
    </lineage>
</organism>
<evidence type="ECO:0000256" key="6">
    <source>
        <dbReference type="ARBA" id="ARBA00023134"/>
    </source>
</evidence>
<evidence type="ECO:0000256" key="5">
    <source>
        <dbReference type="ARBA" id="ARBA00022842"/>
    </source>
</evidence>
<dbReference type="PANTHER" id="PTHR19136:SF81">
    <property type="entry name" value="MOLYBDENUM COFACTOR GUANYLYLTRANSFERASE"/>
    <property type="match status" value="1"/>
</dbReference>
<dbReference type="CDD" id="cd02503">
    <property type="entry name" value="MobA"/>
    <property type="match status" value="1"/>
</dbReference>
<name>A0ABV8CP01_9GAMM</name>
<sequence>MSKPSQLPLYGLLLCGGRSSRMGQDKARLLLHGQSLLQLGLERLRAAGCQQVWAAGDYPDVPSLPDLPRYQGRGPLAGLASALTWAPAARWLVIPVDMPGLEAELLRTFLQLAADTHIGAALQHNQFPLLLASPAALAGVQQLLADPDQGAASVGGLIRLLDLTQIADLALTPPEQAAIALCNTNTPQEWQAFCRAQPARCASTLPRHTEPHSLFVSAKEFAP</sequence>
<reference evidence="10" key="1">
    <citation type="journal article" date="2019" name="Int. J. Syst. Evol. Microbiol.">
        <title>The Global Catalogue of Microorganisms (GCM) 10K type strain sequencing project: providing services to taxonomists for standard genome sequencing and annotation.</title>
        <authorList>
            <consortium name="The Broad Institute Genomics Platform"/>
            <consortium name="The Broad Institute Genome Sequencing Center for Infectious Disease"/>
            <person name="Wu L."/>
            <person name="Ma J."/>
        </authorList>
    </citation>
    <scope>NUCLEOTIDE SEQUENCE [LARGE SCALE GENOMIC DNA]</scope>
    <source>
        <strain evidence="10">CCUG 54939</strain>
    </source>
</reference>
<dbReference type="InterPro" id="IPR029044">
    <property type="entry name" value="Nucleotide-diphossugar_trans"/>
</dbReference>
<dbReference type="Proteomes" id="UP001595692">
    <property type="component" value="Unassembled WGS sequence"/>
</dbReference>
<gene>
    <name evidence="9" type="ORF">ACFOSS_10745</name>
</gene>
<keyword evidence="4" id="KW-0547">Nucleotide-binding</keyword>
<comment type="caution">
    <text evidence="9">The sequence shown here is derived from an EMBL/GenBank/DDBJ whole genome shotgun (WGS) entry which is preliminary data.</text>
</comment>
<dbReference type="Gene3D" id="3.90.550.10">
    <property type="entry name" value="Spore Coat Polysaccharide Biosynthesis Protein SpsA, Chain A"/>
    <property type="match status" value="1"/>
</dbReference>
<protein>
    <submittedName>
        <fullName evidence="9">Molybdenum cofactor guanylyltransferase</fullName>
    </submittedName>
</protein>
<dbReference type="RefSeq" id="WP_377152355.1">
    <property type="nucleotide sequence ID" value="NZ_JBHSAF010000014.1"/>
</dbReference>